<dbReference type="PANTHER" id="PTHR30086">
    <property type="entry name" value="ARGININE EXPORTER PROTEIN ARGO"/>
    <property type="match status" value="1"/>
</dbReference>
<dbReference type="GO" id="GO:0015171">
    <property type="term" value="F:amino acid transmembrane transporter activity"/>
    <property type="evidence" value="ECO:0007669"/>
    <property type="project" value="TreeGrafter"/>
</dbReference>
<name>A0A2M8RUA6_9PAST</name>
<keyword evidence="5 6" id="KW-0472">Membrane</keyword>
<evidence type="ECO:0000256" key="6">
    <source>
        <dbReference type="SAM" id="Phobius"/>
    </source>
</evidence>
<comment type="subcellular location">
    <subcellularLocation>
        <location evidence="1">Cell membrane</location>
        <topology evidence="1">Multi-pass membrane protein</topology>
    </subcellularLocation>
</comment>
<keyword evidence="3 6" id="KW-0812">Transmembrane</keyword>
<keyword evidence="2" id="KW-1003">Cell membrane</keyword>
<accession>A0A2M8RUA6</accession>
<dbReference type="EMBL" id="PHGZ01000020">
    <property type="protein sequence ID" value="PJG82472.1"/>
    <property type="molecule type" value="Genomic_DNA"/>
</dbReference>
<feature type="transmembrane region" description="Helical" evidence="6">
    <location>
        <begin position="180"/>
        <end position="198"/>
    </location>
</feature>
<dbReference type="RefSeq" id="WP_100297184.1">
    <property type="nucleotide sequence ID" value="NZ_PHGZ01000020.1"/>
</dbReference>
<evidence type="ECO:0000256" key="3">
    <source>
        <dbReference type="ARBA" id="ARBA00022692"/>
    </source>
</evidence>
<sequence>MNESLIIGFWLLSLSLTVTPGADWAYVMSAGIARRILPALFGMLLGYLIVIVAVMFGVGAAVASSPVLLSSFTFIGAFYLLWLGVQVFRQSATLQSSAAAQNALSRWIAKGIAVSGLNPKVLLMFIALIPPFLTPQTGVSLPLQIFLLGSLHLANCALIYPFVGLGVGKLVQKHPACADYIRRFSGIAMVTLAVMLVVEQLQ</sequence>
<feature type="transmembrane region" description="Helical" evidence="6">
    <location>
        <begin position="145"/>
        <end position="168"/>
    </location>
</feature>
<dbReference type="InterPro" id="IPR001123">
    <property type="entry name" value="LeuE-type"/>
</dbReference>
<feature type="transmembrane region" description="Helical" evidence="6">
    <location>
        <begin position="39"/>
        <end position="62"/>
    </location>
</feature>
<dbReference type="Pfam" id="PF01810">
    <property type="entry name" value="LysE"/>
    <property type="match status" value="1"/>
</dbReference>
<reference evidence="7 8" key="1">
    <citation type="submission" date="2017-11" db="EMBL/GenBank/DDBJ databases">
        <title>Reclassification of Bisgaard taxon 5 as Caviibacterium pharyngocola gen. nov., sp. nov.</title>
        <authorList>
            <person name="Christensen H."/>
        </authorList>
    </citation>
    <scope>NUCLEOTIDE SEQUENCE [LARGE SCALE GENOMIC DNA]</scope>
    <source>
        <strain evidence="7 8">7_3</strain>
    </source>
</reference>
<dbReference type="AlphaFoldDB" id="A0A2M8RUA6"/>
<protein>
    <submittedName>
        <fullName evidence="7">Lysine transporter LysE</fullName>
    </submittedName>
</protein>
<evidence type="ECO:0000256" key="4">
    <source>
        <dbReference type="ARBA" id="ARBA00022989"/>
    </source>
</evidence>
<feature type="transmembrane region" description="Helical" evidence="6">
    <location>
        <begin position="6"/>
        <end position="27"/>
    </location>
</feature>
<keyword evidence="4 6" id="KW-1133">Transmembrane helix</keyword>
<dbReference type="Proteomes" id="UP000230282">
    <property type="component" value="Unassembled WGS sequence"/>
</dbReference>
<comment type="caution">
    <text evidence="7">The sequence shown here is derived from an EMBL/GenBank/DDBJ whole genome shotgun (WGS) entry which is preliminary data.</text>
</comment>
<evidence type="ECO:0000256" key="1">
    <source>
        <dbReference type="ARBA" id="ARBA00004651"/>
    </source>
</evidence>
<dbReference type="GO" id="GO:0005886">
    <property type="term" value="C:plasma membrane"/>
    <property type="evidence" value="ECO:0007669"/>
    <property type="project" value="UniProtKB-SubCell"/>
</dbReference>
<organism evidence="7 8">
    <name type="scientific">Caviibacterium pharyngocola</name>
    <dbReference type="NCBI Taxonomy" id="28159"/>
    <lineage>
        <taxon>Bacteria</taxon>
        <taxon>Pseudomonadati</taxon>
        <taxon>Pseudomonadota</taxon>
        <taxon>Gammaproteobacteria</taxon>
        <taxon>Pasteurellales</taxon>
        <taxon>Pasteurellaceae</taxon>
        <taxon>Caviibacterium</taxon>
    </lineage>
</organism>
<proteinExistence type="predicted"/>
<evidence type="ECO:0000313" key="8">
    <source>
        <dbReference type="Proteomes" id="UP000230282"/>
    </source>
</evidence>
<dbReference type="OrthoDB" id="9814990at2"/>
<dbReference type="PANTHER" id="PTHR30086:SF20">
    <property type="entry name" value="ARGININE EXPORTER PROTEIN ARGO-RELATED"/>
    <property type="match status" value="1"/>
</dbReference>
<evidence type="ECO:0000256" key="2">
    <source>
        <dbReference type="ARBA" id="ARBA00022475"/>
    </source>
</evidence>
<evidence type="ECO:0000256" key="5">
    <source>
        <dbReference type="ARBA" id="ARBA00023136"/>
    </source>
</evidence>
<evidence type="ECO:0000313" key="7">
    <source>
        <dbReference type="EMBL" id="PJG82472.1"/>
    </source>
</evidence>
<gene>
    <name evidence="7" type="ORF">CVP04_09045</name>
</gene>
<keyword evidence="8" id="KW-1185">Reference proteome</keyword>
<feature type="transmembrane region" description="Helical" evidence="6">
    <location>
        <begin position="108"/>
        <end position="133"/>
    </location>
</feature>
<feature type="transmembrane region" description="Helical" evidence="6">
    <location>
        <begin position="68"/>
        <end position="88"/>
    </location>
</feature>